<dbReference type="AlphaFoldDB" id="A0A6I9VXE2"/>
<proteinExistence type="predicted"/>
<keyword evidence="1" id="KW-0472">Membrane</keyword>
<dbReference type="KEGG" id="pbar:105424434"/>
<dbReference type="RefSeq" id="XP_011632974.1">
    <property type="nucleotide sequence ID" value="XM_011634672.2"/>
</dbReference>
<protein>
    <submittedName>
        <fullName evidence="3">Uncharacterized protein LOC105424434</fullName>
    </submittedName>
</protein>
<name>A0A6I9VXE2_9HYME</name>
<gene>
    <name evidence="3" type="primary">LOC105424434</name>
</gene>
<reference evidence="3" key="1">
    <citation type="submission" date="2025-08" db="UniProtKB">
        <authorList>
            <consortium name="RefSeq"/>
        </authorList>
    </citation>
    <scope>IDENTIFICATION</scope>
</reference>
<evidence type="ECO:0000313" key="2">
    <source>
        <dbReference type="Proteomes" id="UP000504615"/>
    </source>
</evidence>
<accession>A0A6I9VXE2</accession>
<keyword evidence="2" id="KW-1185">Reference proteome</keyword>
<organism evidence="2 3">
    <name type="scientific">Pogonomyrmex barbatus</name>
    <name type="common">red harvester ant</name>
    <dbReference type="NCBI Taxonomy" id="144034"/>
    <lineage>
        <taxon>Eukaryota</taxon>
        <taxon>Metazoa</taxon>
        <taxon>Ecdysozoa</taxon>
        <taxon>Arthropoda</taxon>
        <taxon>Hexapoda</taxon>
        <taxon>Insecta</taxon>
        <taxon>Pterygota</taxon>
        <taxon>Neoptera</taxon>
        <taxon>Endopterygota</taxon>
        <taxon>Hymenoptera</taxon>
        <taxon>Apocrita</taxon>
        <taxon>Aculeata</taxon>
        <taxon>Formicoidea</taxon>
        <taxon>Formicidae</taxon>
        <taxon>Myrmicinae</taxon>
        <taxon>Pogonomyrmex</taxon>
    </lineage>
</organism>
<evidence type="ECO:0000256" key="1">
    <source>
        <dbReference type="SAM" id="Phobius"/>
    </source>
</evidence>
<feature type="transmembrane region" description="Helical" evidence="1">
    <location>
        <begin position="21"/>
        <end position="44"/>
    </location>
</feature>
<sequence length="161" mass="18476">MKQSRNYPHVMDLSLNRWDSFVRVARGLSFLNSMYVPYAAVYYVDRVHLMCSINAACHYLAMSDYLTMEIILLAFGALVQCPIWFFVLLLLDINKSGGNVSDIFKRYFLRDGDSVREEIMENSDIGEHEDADVKNERQKVFNFVVSPALGQEPPLVLLQVS</sequence>
<dbReference type="GeneID" id="105424434"/>
<keyword evidence="1" id="KW-1133">Transmembrane helix</keyword>
<evidence type="ECO:0000313" key="3">
    <source>
        <dbReference type="RefSeq" id="XP_011632974.1"/>
    </source>
</evidence>
<dbReference type="OrthoDB" id="8061355at2759"/>
<keyword evidence="1" id="KW-0812">Transmembrane</keyword>
<dbReference type="Proteomes" id="UP000504615">
    <property type="component" value="Unplaced"/>
</dbReference>
<feature type="transmembrane region" description="Helical" evidence="1">
    <location>
        <begin position="70"/>
        <end position="91"/>
    </location>
</feature>